<reference evidence="3" key="1">
    <citation type="journal article" date="2019" name="Int. J. Syst. Evol. Microbiol.">
        <title>The Global Catalogue of Microorganisms (GCM) 10K type strain sequencing project: providing services to taxonomists for standard genome sequencing and annotation.</title>
        <authorList>
            <consortium name="The Broad Institute Genomics Platform"/>
            <consortium name="The Broad Institute Genome Sequencing Center for Infectious Disease"/>
            <person name="Wu L."/>
            <person name="Ma J."/>
        </authorList>
    </citation>
    <scope>NUCLEOTIDE SEQUENCE [LARGE SCALE GENOMIC DNA]</scope>
    <source>
        <strain evidence="3">CCUG 56698</strain>
    </source>
</reference>
<protein>
    <submittedName>
        <fullName evidence="2">SprT-like domain-containing protein</fullName>
    </submittedName>
</protein>
<name>A0ABW2SPA5_9ACTO</name>
<dbReference type="RefSeq" id="WP_380976319.1">
    <property type="nucleotide sequence ID" value="NZ_JBHTEF010000001.1"/>
</dbReference>
<organism evidence="2 3">
    <name type="scientific">Schaalia naturae</name>
    <dbReference type="NCBI Taxonomy" id="635203"/>
    <lineage>
        <taxon>Bacteria</taxon>
        <taxon>Bacillati</taxon>
        <taxon>Actinomycetota</taxon>
        <taxon>Actinomycetes</taxon>
        <taxon>Actinomycetales</taxon>
        <taxon>Actinomycetaceae</taxon>
        <taxon>Schaalia</taxon>
    </lineage>
</organism>
<dbReference type="Pfam" id="PF10263">
    <property type="entry name" value="SprT-like"/>
    <property type="match status" value="1"/>
</dbReference>
<keyword evidence="3" id="KW-1185">Reference proteome</keyword>
<dbReference type="Gene3D" id="3.30.2010.10">
    <property type="entry name" value="Metalloproteases ('zincins'), catalytic domain"/>
    <property type="match status" value="1"/>
</dbReference>
<evidence type="ECO:0000259" key="1">
    <source>
        <dbReference type="SMART" id="SM00731"/>
    </source>
</evidence>
<evidence type="ECO:0000313" key="3">
    <source>
        <dbReference type="Proteomes" id="UP001596527"/>
    </source>
</evidence>
<dbReference type="Proteomes" id="UP001596527">
    <property type="component" value="Unassembled WGS sequence"/>
</dbReference>
<dbReference type="EMBL" id="JBHTEF010000001">
    <property type="protein sequence ID" value="MFC7581685.1"/>
    <property type="molecule type" value="Genomic_DNA"/>
</dbReference>
<proteinExistence type="predicted"/>
<sequence>MDAHGLADWRLELDHARRRAGACRHPRRTISLSAQLIPLYPEETVRGVVLHEIAHARVGAAHGHDAVWKREARRLGAPDAARLPGSLPAPAAPWVGTCPRCGAQRRLFAAPRRVVACGACARDFRPDLVLTWTHEGVPARPGGAYARELARLIRGGRP</sequence>
<feature type="domain" description="SprT-like" evidence="1">
    <location>
        <begin position="1"/>
        <end position="127"/>
    </location>
</feature>
<dbReference type="InterPro" id="IPR006640">
    <property type="entry name" value="SprT-like_domain"/>
</dbReference>
<gene>
    <name evidence="2" type="ORF">ACFQWG_10815</name>
</gene>
<evidence type="ECO:0000313" key="2">
    <source>
        <dbReference type="EMBL" id="MFC7581685.1"/>
    </source>
</evidence>
<dbReference type="SMART" id="SM00731">
    <property type="entry name" value="SprT"/>
    <property type="match status" value="1"/>
</dbReference>
<accession>A0ABW2SPA5</accession>
<comment type="caution">
    <text evidence="2">The sequence shown here is derived from an EMBL/GenBank/DDBJ whole genome shotgun (WGS) entry which is preliminary data.</text>
</comment>